<reference evidence="11 12" key="1">
    <citation type="submission" date="2006-10" db="EMBL/GenBank/DDBJ databases">
        <title>Complete sequence of chromosome of Pelobacter propionicus DSM 2379.</title>
        <authorList>
            <consortium name="US DOE Joint Genome Institute"/>
            <person name="Copeland A."/>
            <person name="Lucas S."/>
            <person name="Lapidus A."/>
            <person name="Barry K."/>
            <person name="Detter J.C."/>
            <person name="Glavina del Rio T."/>
            <person name="Hammon N."/>
            <person name="Israni S."/>
            <person name="Dalin E."/>
            <person name="Tice H."/>
            <person name="Pitluck S."/>
            <person name="Saunders E."/>
            <person name="Brettin T."/>
            <person name="Bruce D."/>
            <person name="Han C."/>
            <person name="Tapia R."/>
            <person name="Schmutz J."/>
            <person name="Larimer F."/>
            <person name="Land M."/>
            <person name="Hauser L."/>
            <person name="Kyrpides N."/>
            <person name="Kim E."/>
            <person name="Lovley D."/>
            <person name="Richardson P."/>
        </authorList>
    </citation>
    <scope>NUCLEOTIDE SEQUENCE [LARGE SCALE GENOMIC DNA]</scope>
    <source>
        <strain evidence="12">DSM 2379 / NBRC 103807 / OttBd1</strain>
    </source>
</reference>
<dbReference type="InterPro" id="IPR010920">
    <property type="entry name" value="LSM_dom_sf"/>
</dbReference>
<feature type="transmembrane region" description="Helical" evidence="8">
    <location>
        <begin position="376"/>
        <end position="402"/>
    </location>
</feature>
<dbReference type="OrthoDB" id="9780668at2"/>
<dbReference type="Gene3D" id="2.30.30.60">
    <property type="match status" value="1"/>
</dbReference>
<evidence type="ECO:0000256" key="7">
    <source>
        <dbReference type="SAM" id="MobiDB-lite"/>
    </source>
</evidence>
<dbReference type="InterPro" id="IPR011066">
    <property type="entry name" value="MscS_channel_C_sf"/>
</dbReference>
<dbReference type="PANTHER" id="PTHR30221:SF18">
    <property type="entry name" value="SLL0590 PROTEIN"/>
    <property type="match status" value="1"/>
</dbReference>
<protein>
    <submittedName>
        <fullName evidence="11">MscS Mechanosensitive ion channel</fullName>
    </submittedName>
</protein>
<keyword evidence="6 8" id="KW-0472">Membrane</keyword>
<feature type="transmembrane region" description="Helical" evidence="8">
    <location>
        <begin position="346"/>
        <end position="364"/>
    </location>
</feature>
<feature type="transmembrane region" description="Helical" evidence="8">
    <location>
        <begin position="182"/>
        <end position="203"/>
    </location>
</feature>
<evidence type="ECO:0000313" key="12">
    <source>
        <dbReference type="Proteomes" id="UP000006732"/>
    </source>
</evidence>
<feature type="domain" description="Mechanosensitive ion channel MscS" evidence="9">
    <location>
        <begin position="389"/>
        <end position="454"/>
    </location>
</feature>
<dbReference type="Pfam" id="PF00924">
    <property type="entry name" value="MS_channel_2nd"/>
    <property type="match status" value="1"/>
</dbReference>
<evidence type="ECO:0000256" key="6">
    <source>
        <dbReference type="ARBA" id="ARBA00023136"/>
    </source>
</evidence>
<dbReference type="EMBL" id="CP000482">
    <property type="protein sequence ID" value="ABL00852.1"/>
    <property type="molecule type" value="Genomic_DNA"/>
</dbReference>
<dbReference type="GO" id="GO:0008381">
    <property type="term" value="F:mechanosensitive monoatomic ion channel activity"/>
    <property type="evidence" value="ECO:0007669"/>
    <property type="project" value="InterPro"/>
</dbReference>
<dbReference type="InterPro" id="IPR045275">
    <property type="entry name" value="MscS_archaea/bacteria_type"/>
</dbReference>
<keyword evidence="5 8" id="KW-1133">Transmembrane helix</keyword>
<dbReference type="PANTHER" id="PTHR30221">
    <property type="entry name" value="SMALL-CONDUCTANCE MECHANOSENSITIVE CHANNEL"/>
    <property type="match status" value="1"/>
</dbReference>
<dbReference type="Proteomes" id="UP000006732">
    <property type="component" value="Chromosome"/>
</dbReference>
<dbReference type="eggNOG" id="COG0668">
    <property type="taxonomic scope" value="Bacteria"/>
</dbReference>
<feature type="compositionally biased region" description="Polar residues" evidence="7">
    <location>
        <begin position="13"/>
        <end position="22"/>
    </location>
</feature>
<evidence type="ECO:0000256" key="1">
    <source>
        <dbReference type="ARBA" id="ARBA00004651"/>
    </source>
</evidence>
<dbReference type="KEGG" id="ppd:Ppro_3258"/>
<feature type="domain" description="Mechanosensitive ion channel MscS C-terminal" evidence="10">
    <location>
        <begin position="465"/>
        <end position="547"/>
    </location>
</feature>
<dbReference type="SUPFAM" id="SSF50182">
    <property type="entry name" value="Sm-like ribonucleoproteins"/>
    <property type="match status" value="1"/>
</dbReference>
<feature type="transmembrane region" description="Helical" evidence="8">
    <location>
        <begin position="31"/>
        <end position="52"/>
    </location>
</feature>
<organism evidence="11 12">
    <name type="scientific">Pelobacter propionicus (strain DSM 2379 / NBRC 103807 / OttBd1)</name>
    <dbReference type="NCBI Taxonomy" id="338966"/>
    <lineage>
        <taxon>Bacteria</taxon>
        <taxon>Pseudomonadati</taxon>
        <taxon>Thermodesulfobacteriota</taxon>
        <taxon>Desulfuromonadia</taxon>
        <taxon>Desulfuromonadales</taxon>
        <taxon>Desulfuromonadaceae</taxon>
        <taxon>Pelobacter</taxon>
    </lineage>
</organism>
<feature type="region of interest" description="Disordered" evidence="7">
    <location>
        <begin position="1"/>
        <end position="22"/>
    </location>
</feature>
<dbReference type="SUPFAM" id="SSF82689">
    <property type="entry name" value="Mechanosensitive channel protein MscS (YggB), C-terminal domain"/>
    <property type="match status" value="1"/>
</dbReference>
<proteinExistence type="inferred from homology"/>
<comment type="subcellular location">
    <subcellularLocation>
        <location evidence="1">Cell membrane</location>
        <topology evidence="1">Multi-pass membrane protein</topology>
    </subcellularLocation>
</comment>
<dbReference type="InterPro" id="IPR023408">
    <property type="entry name" value="MscS_beta-dom_sf"/>
</dbReference>
<evidence type="ECO:0000256" key="8">
    <source>
        <dbReference type="SAM" id="Phobius"/>
    </source>
</evidence>
<dbReference type="HOGENOM" id="CLU_032048_1_0_7"/>
<evidence type="ECO:0000256" key="2">
    <source>
        <dbReference type="ARBA" id="ARBA00008017"/>
    </source>
</evidence>
<gene>
    <name evidence="11" type="ordered locus">Ppro_3258</name>
</gene>
<evidence type="ECO:0000259" key="10">
    <source>
        <dbReference type="Pfam" id="PF21082"/>
    </source>
</evidence>
<evidence type="ECO:0000256" key="4">
    <source>
        <dbReference type="ARBA" id="ARBA00022692"/>
    </source>
</evidence>
<dbReference type="STRING" id="338966.Ppro_3258"/>
<dbReference type="InterPro" id="IPR006685">
    <property type="entry name" value="MscS_channel_2nd"/>
</dbReference>
<dbReference type="GO" id="GO:0005886">
    <property type="term" value="C:plasma membrane"/>
    <property type="evidence" value="ECO:0007669"/>
    <property type="project" value="UniProtKB-SubCell"/>
</dbReference>
<dbReference type="AlphaFoldDB" id="A1AU31"/>
<dbReference type="Gene3D" id="3.30.70.100">
    <property type="match status" value="1"/>
</dbReference>
<keyword evidence="12" id="KW-1185">Reference proteome</keyword>
<evidence type="ECO:0000256" key="5">
    <source>
        <dbReference type="ARBA" id="ARBA00022989"/>
    </source>
</evidence>
<keyword evidence="4 8" id="KW-0812">Transmembrane</keyword>
<sequence length="600" mass="66771">MRLSRQLPLKTGAQRSPDMNSITGRPRLKQLVMLFSTACMILLVTVTTAIAAPAQKKTVDKESPAIQAVPVPVPEAQVELDGKPLFPIKTKVLSLLPEERAKTISIRLLRLVKNPLFHLDSLKVVDNDITSDIVSDDLIIMSVSEADALAEGKPRPQLAREFAGKIRAAMEARNREYSTRSLLFGALYTLLSTLVLIATLSLIRRFFPRLIANIHSWRGSYIRSIRIQSIEVLNEERIVALITSILRSIRLLLLLGLFYLYIPLVLSFFPWTRGMASKLFDYILTPLEKLFHAAVSYLPNIFFLLVILAIAHYTIRLTRFIFSEIEKQTISIPGFFPEWADPSFKITRFLILAFAAVVAFPYLPGSGSPAFRGVSVFLGVLFSLGSTSAVANVVAGVILTYMRAFKLGDRVKIADTMGDVVEKNLLVTRVRTIKNVDITIPNAMVLGSHVVNYSSSSQNYGLILNTTITIGYDAPWRQVHELLISAARATGNILELPAPFVLQTALNDFYVSYEINAYTDKPSVMARTYSELHQNIQDAFNEAGVEIMSPHYSTLRDGNRTTIPDAYLAKDYREPSFRVTRVAGERGGESRATEGKGVRG</sequence>
<dbReference type="Pfam" id="PF21082">
    <property type="entry name" value="MS_channel_3rd"/>
    <property type="match status" value="1"/>
</dbReference>
<feature type="transmembrane region" description="Helical" evidence="8">
    <location>
        <begin position="251"/>
        <end position="271"/>
    </location>
</feature>
<comment type="similarity">
    <text evidence="2">Belongs to the MscS (TC 1.A.23) family.</text>
</comment>
<name>A1AU31_PELPD</name>
<dbReference type="Gene3D" id="1.10.287.1260">
    <property type="match status" value="1"/>
</dbReference>
<dbReference type="InterPro" id="IPR049278">
    <property type="entry name" value="MS_channel_C"/>
</dbReference>
<accession>A1AU31</accession>
<evidence type="ECO:0000256" key="3">
    <source>
        <dbReference type="ARBA" id="ARBA00022475"/>
    </source>
</evidence>
<feature type="transmembrane region" description="Helical" evidence="8">
    <location>
        <begin position="291"/>
        <end position="315"/>
    </location>
</feature>
<evidence type="ECO:0000313" key="11">
    <source>
        <dbReference type="EMBL" id="ABL00852.1"/>
    </source>
</evidence>
<evidence type="ECO:0000259" key="9">
    <source>
        <dbReference type="Pfam" id="PF00924"/>
    </source>
</evidence>
<keyword evidence="3" id="KW-1003">Cell membrane</keyword>